<evidence type="ECO:0008006" key="5">
    <source>
        <dbReference type="Google" id="ProtNLM"/>
    </source>
</evidence>
<feature type="region of interest" description="Disordered" evidence="1">
    <location>
        <begin position="59"/>
        <end position="80"/>
    </location>
</feature>
<feature type="compositionally biased region" description="Basic and acidic residues" evidence="1">
    <location>
        <begin position="59"/>
        <end position="71"/>
    </location>
</feature>
<comment type="caution">
    <text evidence="3">The sequence shown here is derived from an EMBL/GenBank/DDBJ whole genome shotgun (WGS) entry which is preliminary data.</text>
</comment>
<accession>A0A3R9YK85</accession>
<evidence type="ECO:0000313" key="4">
    <source>
        <dbReference type="Proteomes" id="UP000274661"/>
    </source>
</evidence>
<sequence>MNRLTLSLPLLLLLAAPANAEPRTNVRDLAEQQCAVSDTDLIGKRLARACRAAIMRREPPVAQAKRAEPVRLAETNARRP</sequence>
<dbReference type="Proteomes" id="UP000274661">
    <property type="component" value="Unassembled WGS sequence"/>
</dbReference>
<feature type="chain" id="PRO_5018679651" description="UrcA family protein" evidence="2">
    <location>
        <begin position="21"/>
        <end position="80"/>
    </location>
</feature>
<evidence type="ECO:0000256" key="2">
    <source>
        <dbReference type="SAM" id="SignalP"/>
    </source>
</evidence>
<keyword evidence="2" id="KW-0732">Signal</keyword>
<organism evidence="3 4">
    <name type="scientific">Sphingomonas ginkgonis</name>
    <dbReference type="NCBI Taxonomy" id="2315330"/>
    <lineage>
        <taxon>Bacteria</taxon>
        <taxon>Pseudomonadati</taxon>
        <taxon>Pseudomonadota</taxon>
        <taxon>Alphaproteobacteria</taxon>
        <taxon>Sphingomonadales</taxon>
        <taxon>Sphingomonadaceae</taxon>
        <taxon>Sphingomonas</taxon>
    </lineage>
</organism>
<evidence type="ECO:0000256" key="1">
    <source>
        <dbReference type="SAM" id="MobiDB-lite"/>
    </source>
</evidence>
<proteinExistence type="predicted"/>
<protein>
    <recommendedName>
        <fullName evidence="5">UrcA family protein</fullName>
    </recommendedName>
</protein>
<dbReference type="EMBL" id="RWJF01000001">
    <property type="protein sequence ID" value="RST31766.1"/>
    <property type="molecule type" value="Genomic_DNA"/>
</dbReference>
<dbReference type="RefSeq" id="WP_126719705.1">
    <property type="nucleotide sequence ID" value="NZ_RWJF01000001.1"/>
</dbReference>
<evidence type="ECO:0000313" key="3">
    <source>
        <dbReference type="EMBL" id="RST31766.1"/>
    </source>
</evidence>
<feature type="signal peptide" evidence="2">
    <location>
        <begin position="1"/>
        <end position="20"/>
    </location>
</feature>
<gene>
    <name evidence="3" type="ORF">HMF7854_13645</name>
</gene>
<reference evidence="3 4" key="1">
    <citation type="submission" date="2018-12" db="EMBL/GenBank/DDBJ databases">
        <title>Sphingomonas sp. HMF7854 Genome sequencing and assembly.</title>
        <authorList>
            <person name="Cha I."/>
            <person name="Kang H."/>
            <person name="Kim H."/>
            <person name="Kang J."/>
            <person name="Joh K."/>
        </authorList>
    </citation>
    <scope>NUCLEOTIDE SEQUENCE [LARGE SCALE GENOMIC DNA]</scope>
    <source>
        <strain evidence="3 4">HMF7854</strain>
    </source>
</reference>
<dbReference type="AlphaFoldDB" id="A0A3R9YK85"/>
<name>A0A3R9YK85_9SPHN</name>
<keyword evidence="4" id="KW-1185">Reference proteome</keyword>